<sequence>MHPRTRTLAAATLVALCSGTNYVFSAYAPQLAARCGLSSTQLNLVGIAGNLGVYTSGPVWGVFIDRNGPRGVLACAAACIAVGYAGIRWLYVHSPVRVGEAARADTRTVALLCVCMLLTGYAASAGLNASLNTVARSFPSSSRATASGITLAGFGLSAFFFSSLAHAVFPGRTDAFLSLLAIGTAAGMLVGVVAVRTVPVVDEEEEEGYVPVHQDDEAGYVDIDTPAAVNAEPVLAEDDDYLTHPLHRSHNHTYYEDSVPLTVSRSRSTDLVRPSIDDTLPRSRSSLDRQDGANEPPCVPLLLPPAEKSLLGKAVTGQVSGRQLISSADFWTIVAILTLLSGTGLMYINNVGSVVLALANHPPSLLDTFPDPREVAKVQARQVSVISIWNCLGRIIMGLVSDFAKTRYGVNRVWFTLAIALLFLASQLSVQMTTDMYALSLVSALLGSAYGMLFALLPILVLEWFGLGSSPEAGGKKGQKKLISMPVGWM</sequence>
<keyword evidence="2" id="KW-1185">Reference proteome</keyword>
<accession>A0ACC2W5T1</accession>
<protein>
    <submittedName>
        <fullName evidence="1">Uncharacterized protein</fullName>
    </submittedName>
</protein>
<dbReference type="EMBL" id="JASBWR010000026">
    <property type="protein sequence ID" value="KAJ9107002.1"/>
    <property type="molecule type" value="Genomic_DNA"/>
</dbReference>
<proteinExistence type="predicted"/>
<dbReference type="Proteomes" id="UP001241377">
    <property type="component" value="Unassembled WGS sequence"/>
</dbReference>
<gene>
    <name evidence="1" type="ORF">QFC19_002870</name>
</gene>
<name>A0ACC2W5T1_9TREE</name>
<comment type="caution">
    <text evidence="1">The sequence shown here is derived from an EMBL/GenBank/DDBJ whole genome shotgun (WGS) entry which is preliminary data.</text>
</comment>
<evidence type="ECO:0000313" key="1">
    <source>
        <dbReference type="EMBL" id="KAJ9107002.1"/>
    </source>
</evidence>
<evidence type="ECO:0000313" key="2">
    <source>
        <dbReference type="Proteomes" id="UP001241377"/>
    </source>
</evidence>
<organism evidence="1 2">
    <name type="scientific">Naganishia cerealis</name>
    <dbReference type="NCBI Taxonomy" id="610337"/>
    <lineage>
        <taxon>Eukaryota</taxon>
        <taxon>Fungi</taxon>
        <taxon>Dikarya</taxon>
        <taxon>Basidiomycota</taxon>
        <taxon>Agaricomycotina</taxon>
        <taxon>Tremellomycetes</taxon>
        <taxon>Filobasidiales</taxon>
        <taxon>Filobasidiaceae</taxon>
        <taxon>Naganishia</taxon>
    </lineage>
</organism>
<reference evidence="1" key="1">
    <citation type="submission" date="2023-04" db="EMBL/GenBank/DDBJ databases">
        <title>Draft Genome sequencing of Naganishia species isolated from polar environments using Oxford Nanopore Technology.</title>
        <authorList>
            <person name="Leo P."/>
            <person name="Venkateswaran K."/>
        </authorList>
    </citation>
    <scope>NUCLEOTIDE SEQUENCE</scope>
    <source>
        <strain evidence="1">MNA-CCFEE 5261</strain>
    </source>
</reference>